<dbReference type="UniPathway" id="UPA00241">
    <property type="reaction ID" value="UER00352"/>
</dbReference>
<dbReference type="GO" id="GO:0005737">
    <property type="term" value="C:cytoplasm"/>
    <property type="evidence" value="ECO:0007669"/>
    <property type="project" value="UniProtKB-SubCell"/>
</dbReference>
<dbReference type="InterPro" id="IPR004619">
    <property type="entry name" value="Type_III_PanK"/>
</dbReference>
<evidence type="ECO:0000256" key="5">
    <source>
        <dbReference type="ARBA" id="ARBA00022840"/>
    </source>
</evidence>
<protein>
    <recommendedName>
        <fullName evidence="6">Type III pantothenate kinase</fullName>
        <ecNumber evidence="6">2.7.1.33</ecNumber>
    </recommendedName>
    <alternativeName>
        <fullName evidence="6">PanK-III</fullName>
    </alternativeName>
    <alternativeName>
        <fullName evidence="6">Pantothenic acid kinase</fullName>
    </alternativeName>
</protein>
<dbReference type="EC" id="2.7.1.33" evidence="6"/>
<evidence type="ECO:0000256" key="1">
    <source>
        <dbReference type="ARBA" id="ARBA00004496"/>
    </source>
</evidence>
<evidence type="ECO:0000256" key="2">
    <source>
        <dbReference type="ARBA" id="ARBA00022679"/>
    </source>
</evidence>
<reference evidence="7" key="1">
    <citation type="submission" date="2019-06" db="EMBL/GenBank/DDBJ databases">
        <title>Complete genome sequence of Methylogaea oryzae strain JCM16910.</title>
        <authorList>
            <person name="Asakawa S."/>
        </authorList>
    </citation>
    <scope>NUCLEOTIDE SEQUENCE</scope>
    <source>
        <strain evidence="7">E10</strain>
    </source>
</reference>
<sequence length="246" mass="25428">MIVLLDAGNSRIKWGRLEGQGLRPGAPVPTQGAFEAALASAWEGMGEPSRVVASNVAGAEWGRRLDRWLRARFGIGAEFVASRAQGYGVTNGYRDPARLGVDRWVALVGLRHGRQGAACVVDVGTAATFDVLDGAGLHRGGAIMPGLELMGRSLVANTVQITDAEAADAGWLGDNTGAAIRCGSLNAVAGMAERLRSRACRELGESVAGVLTGGGAAEVAACLDGDWRVEPDLLLRGLAVIAGEAE</sequence>
<keyword evidence="6" id="KW-0479">Metal-binding</keyword>
<proteinExistence type="inferred from homology"/>
<comment type="function">
    <text evidence="6">Catalyzes the phosphorylation of pantothenate (Pan), the first step in CoA biosynthesis.</text>
</comment>
<dbReference type="GO" id="GO:0046872">
    <property type="term" value="F:metal ion binding"/>
    <property type="evidence" value="ECO:0007669"/>
    <property type="project" value="UniProtKB-KW"/>
</dbReference>
<comment type="similarity">
    <text evidence="6">Belongs to the type III pantothenate kinase family.</text>
</comment>
<name>A0A8D4VPU2_9GAMM</name>
<evidence type="ECO:0000256" key="4">
    <source>
        <dbReference type="ARBA" id="ARBA00022777"/>
    </source>
</evidence>
<feature type="binding site" evidence="6">
    <location>
        <position position="125"/>
    </location>
    <ligand>
        <name>ATP</name>
        <dbReference type="ChEBI" id="CHEBI:30616"/>
    </ligand>
</feature>
<keyword evidence="6" id="KW-0630">Potassium</keyword>
<feature type="binding site" evidence="6">
    <location>
        <position position="176"/>
    </location>
    <ligand>
        <name>substrate</name>
    </ligand>
</feature>
<feature type="binding site" evidence="6">
    <location>
        <position position="93"/>
    </location>
    <ligand>
        <name>substrate</name>
    </ligand>
</feature>
<dbReference type="KEGG" id="moz:MoryE10_21620"/>
<dbReference type="EMBL" id="AP019782">
    <property type="protein sequence ID" value="BBL71556.1"/>
    <property type="molecule type" value="Genomic_DNA"/>
</dbReference>
<keyword evidence="6" id="KW-0173">Coenzyme A biosynthesis</keyword>
<organism evidence="7 8">
    <name type="scientific">Methylogaea oryzae</name>
    <dbReference type="NCBI Taxonomy" id="1295382"/>
    <lineage>
        <taxon>Bacteria</taxon>
        <taxon>Pseudomonadati</taxon>
        <taxon>Pseudomonadota</taxon>
        <taxon>Gammaproteobacteria</taxon>
        <taxon>Methylococcales</taxon>
        <taxon>Methylococcaceae</taxon>
        <taxon>Methylogaea</taxon>
    </lineage>
</organism>
<keyword evidence="5 6" id="KW-0067">ATP-binding</keyword>
<feature type="binding site" evidence="6">
    <location>
        <position position="122"/>
    </location>
    <ligand>
        <name>K(+)</name>
        <dbReference type="ChEBI" id="CHEBI:29103"/>
    </ligand>
</feature>
<evidence type="ECO:0000256" key="6">
    <source>
        <dbReference type="HAMAP-Rule" id="MF_01274"/>
    </source>
</evidence>
<evidence type="ECO:0000313" key="7">
    <source>
        <dbReference type="EMBL" id="BBL71556.1"/>
    </source>
</evidence>
<feature type="binding site" evidence="6">
    <location>
        <begin position="6"/>
        <end position="13"/>
    </location>
    <ligand>
        <name>ATP</name>
        <dbReference type="ChEBI" id="CHEBI:30616"/>
    </ligand>
</feature>
<keyword evidence="3 6" id="KW-0547">Nucleotide-binding</keyword>
<dbReference type="GO" id="GO:0005524">
    <property type="term" value="F:ATP binding"/>
    <property type="evidence" value="ECO:0007669"/>
    <property type="project" value="UniProtKB-UniRule"/>
</dbReference>
<dbReference type="NCBIfam" id="TIGR00671">
    <property type="entry name" value="baf"/>
    <property type="match status" value="1"/>
</dbReference>
<comment type="catalytic activity">
    <reaction evidence="6">
        <text>(R)-pantothenate + ATP = (R)-4'-phosphopantothenate + ADP + H(+)</text>
        <dbReference type="Rhea" id="RHEA:16373"/>
        <dbReference type="ChEBI" id="CHEBI:10986"/>
        <dbReference type="ChEBI" id="CHEBI:15378"/>
        <dbReference type="ChEBI" id="CHEBI:29032"/>
        <dbReference type="ChEBI" id="CHEBI:30616"/>
        <dbReference type="ChEBI" id="CHEBI:456216"/>
        <dbReference type="EC" id="2.7.1.33"/>
    </reaction>
</comment>
<comment type="pathway">
    <text evidence="6">Cofactor biosynthesis; coenzyme A biosynthesis; CoA from (R)-pantothenate: step 1/5.</text>
</comment>
<dbReference type="PANTHER" id="PTHR34265:SF1">
    <property type="entry name" value="TYPE III PANTOTHENATE KINASE"/>
    <property type="match status" value="1"/>
</dbReference>
<evidence type="ECO:0000256" key="3">
    <source>
        <dbReference type="ARBA" id="ARBA00022741"/>
    </source>
</evidence>
<comment type="subunit">
    <text evidence="6">Homodimer.</text>
</comment>
<comment type="subcellular location">
    <subcellularLocation>
        <location evidence="1 6">Cytoplasm</location>
    </subcellularLocation>
</comment>
<dbReference type="Proteomes" id="UP000824988">
    <property type="component" value="Chromosome"/>
</dbReference>
<gene>
    <name evidence="6 7" type="primary">coaX</name>
    <name evidence="7" type="ORF">MoryE10_21620</name>
</gene>
<dbReference type="GO" id="GO:0015937">
    <property type="term" value="P:coenzyme A biosynthetic process"/>
    <property type="evidence" value="ECO:0007669"/>
    <property type="project" value="UniProtKB-UniRule"/>
</dbReference>
<keyword evidence="4 6" id="KW-0418">Kinase</keyword>
<dbReference type="Pfam" id="PF03309">
    <property type="entry name" value="Pan_kinase"/>
    <property type="match status" value="1"/>
</dbReference>
<dbReference type="PANTHER" id="PTHR34265">
    <property type="entry name" value="TYPE III PANTOTHENATE KINASE"/>
    <property type="match status" value="1"/>
</dbReference>
<dbReference type="AlphaFoldDB" id="A0A8D4VPU2"/>
<comment type="cofactor">
    <cofactor evidence="6">
        <name>NH4(+)</name>
        <dbReference type="ChEBI" id="CHEBI:28938"/>
    </cofactor>
    <cofactor evidence="6">
        <name>K(+)</name>
        <dbReference type="ChEBI" id="CHEBI:29103"/>
    </cofactor>
    <text evidence="6">A monovalent cation. Ammonium or potassium.</text>
</comment>
<feature type="binding site" evidence="6">
    <location>
        <begin position="100"/>
        <end position="103"/>
    </location>
    <ligand>
        <name>substrate</name>
    </ligand>
</feature>
<keyword evidence="8" id="KW-1185">Reference proteome</keyword>
<feature type="active site" description="Proton acceptor" evidence="6">
    <location>
        <position position="102"/>
    </location>
</feature>
<keyword evidence="2 6" id="KW-0808">Transferase</keyword>
<keyword evidence="6" id="KW-0963">Cytoplasm</keyword>
<accession>A0A8D4VPU2</accession>
<dbReference type="CDD" id="cd24015">
    <property type="entry name" value="ASKHA_NBD_PanK-III"/>
    <property type="match status" value="1"/>
</dbReference>
<dbReference type="RefSeq" id="WP_221047038.1">
    <property type="nucleotide sequence ID" value="NZ_AP019782.1"/>
</dbReference>
<dbReference type="HAMAP" id="MF_01274">
    <property type="entry name" value="Pantothen_kinase_3"/>
    <property type="match status" value="1"/>
</dbReference>
<evidence type="ECO:0000313" key="8">
    <source>
        <dbReference type="Proteomes" id="UP000824988"/>
    </source>
</evidence>
<dbReference type="GO" id="GO:0004594">
    <property type="term" value="F:pantothenate kinase activity"/>
    <property type="evidence" value="ECO:0007669"/>
    <property type="project" value="UniProtKB-UniRule"/>
</dbReference>